<evidence type="ECO:0000256" key="6">
    <source>
        <dbReference type="ARBA" id="ARBA00022723"/>
    </source>
</evidence>
<keyword evidence="6 13" id="KW-0479">Metal-binding</keyword>
<dbReference type="InterPro" id="IPR014729">
    <property type="entry name" value="Rossmann-like_a/b/a_fold"/>
</dbReference>
<dbReference type="PANTHER" id="PTHR43686:SF1">
    <property type="entry name" value="AMINOTRAN_5 DOMAIN-CONTAINING PROTEIN"/>
    <property type="match status" value="1"/>
</dbReference>
<dbReference type="GO" id="GO:0034227">
    <property type="term" value="P:tRNA thio-modification"/>
    <property type="evidence" value="ECO:0007669"/>
    <property type="project" value="UniProtKB-UniRule"/>
</dbReference>
<evidence type="ECO:0000256" key="10">
    <source>
        <dbReference type="ARBA" id="ARBA00022884"/>
    </source>
</evidence>
<keyword evidence="7 13" id="KW-0547">Nucleotide-binding</keyword>
<keyword evidence="17" id="KW-1185">Reference proteome</keyword>
<keyword evidence="5 13" id="KW-0819">tRNA processing</keyword>
<feature type="compositionally biased region" description="Basic and acidic residues" evidence="14">
    <location>
        <begin position="52"/>
        <end position="62"/>
    </location>
</feature>
<evidence type="ECO:0000256" key="2">
    <source>
        <dbReference type="ARBA" id="ARBA00022490"/>
    </source>
</evidence>
<keyword evidence="4 13" id="KW-0808">Transferase</keyword>
<dbReference type="InterPro" id="IPR012089">
    <property type="entry name" value="tRNA_Cyd_32_2_STrfase"/>
</dbReference>
<dbReference type="AlphaFoldDB" id="E7S057"/>
<comment type="miscellaneous">
    <text evidence="13">The thiolation reaction likely consists of two steps: a first activation step by ATP to form an adenylated intermediate of the target base of tRNA, and a second nucleophilic substitution step of the sulfur (S) atom supplied by the hydrosulfide attached to the Fe-S cluster.</text>
</comment>
<feature type="binding site" evidence="13">
    <location>
        <position position="231"/>
    </location>
    <ligand>
        <name>[4Fe-4S] cluster</name>
        <dbReference type="ChEBI" id="CHEBI:49883"/>
    </ligand>
</feature>
<dbReference type="NCBIfam" id="NF007972">
    <property type="entry name" value="PRK10696.1"/>
    <property type="match status" value="1"/>
</dbReference>
<evidence type="ECO:0000256" key="12">
    <source>
        <dbReference type="ARBA" id="ARBA00023014"/>
    </source>
</evidence>
<dbReference type="Proteomes" id="UP000011021">
    <property type="component" value="Unassembled WGS sequence"/>
</dbReference>
<dbReference type="GO" id="GO:0005737">
    <property type="term" value="C:cytoplasm"/>
    <property type="evidence" value="ECO:0007669"/>
    <property type="project" value="UniProtKB-SubCell"/>
</dbReference>
<reference evidence="16 17" key="1">
    <citation type="submission" date="2010-12" db="EMBL/GenBank/DDBJ databases">
        <authorList>
            <person name="Muzny D."/>
            <person name="Qin X."/>
            <person name="Deng J."/>
            <person name="Jiang H."/>
            <person name="Liu Y."/>
            <person name="Qu J."/>
            <person name="Song X.-Z."/>
            <person name="Zhang L."/>
            <person name="Thornton R."/>
            <person name="Coyle M."/>
            <person name="Francisco L."/>
            <person name="Jackson L."/>
            <person name="Javaid M."/>
            <person name="Korchina V."/>
            <person name="Kovar C."/>
            <person name="Mata R."/>
            <person name="Mathew T."/>
            <person name="Ngo R."/>
            <person name="Nguyen L."/>
            <person name="Nguyen N."/>
            <person name="Okwuonu G."/>
            <person name="Ongeri F."/>
            <person name="Pham C."/>
            <person name="Simmons D."/>
            <person name="Wilczek-Boney K."/>
            <person name="Hale W."/>
            <person name="Jakkamsetti A."/>
            <person name="Pham P."/>
            <person name="Ruth R."/>
            <person name="San Lucas F."/>
            <person name="Warren J."/>
            <person name="Zhang J."/>
            <person name="Zhao Z."/>
            <person name="Zhou C."/>
            <person name="Zhu D."/>
            <person name="Lee S."/>
            <person name="Bess C."/>
            <person name="Blankenburg K."/>
            <person name="Forbes L."/>
            <person name="Fu Q."/>
            <person name="Gubbala S."/>
            <person name="Hirani K."/>
            <person name="Jayaseelan J.C."/>
            <person name="Lara F."/>
            <person name="Munidasa M."/>
            <person name="Palculict T."/>
            <person name="Patil S."/>
            <person name="Pu L.-L."/>
            <person name="Saada N."/>
            <person name="Tang L."/>
            <person name="Weissenberger G."/>
            <person name="Zhu Y."/>
            <person name="Hemphill L."/>
            <person name="Shang Y."/>
            <person name="Youmans B."/>
            <person name="Ayvaz T."/>
            <person name="Ross M."/>
            <person name="Santibanez J."/>
            <person name="Aqrawi P."/>
            <person name="Gross S."/>
            <person name="Joshi V."/>
            <person name="Fowler G."/>
            <person name="Nazareth L."/>
            <person name="Reid J."/>
            <person name="Worley K."/>
            <person name="Petrosino J."/>
            <person name="Highlander S."/>
            <person name="Gibbs R."/>
        </authorList>
    </citation>
    <scope>NUCLEOTIDE SEQUENCE [LARGE SCALE GENOMIC DNA]</scope>
    <source>
        <strain evidence="16 17">ATCC 51599</strain>
    </source>
</reference>
<evidence type="ECO:0000256" key="4">
    <source>
        <dbReference type="ARBA" id="ARBA00022679"/>
    </source>
</evidence>
<keyword evidence="2 13" id="KW-0963">Cytoplasm</keyword>
<feature type="binding site" evidence="13">
    <location>
        <position position="228"/>
    </location>
    <ligand>
        <name>[4Fe-4S] cluster</name>
        <dbReference type="ChEBI" id="CHEBI:49883"/>
    </ligand>
</feature>
<evidence type="ECO:0000256" key="8">
    <source>
        <dbReference type="ARBA" id="ARBA00022840"/>
    </source>
</evidence>
<dbReference type="GO" id="GO:0000049">
    <property type="term" value="F:tRNA binding"/>
    <property type="evidence" value="ECO:0007669"/>
    <property type="project" value="UniProtKB-KW"/>
</dbReference>
<dbReference type="SUPFAM" id="SSF52402">
    <property type="entry name" value="Adenine nucleotide alpha hydrolases-like"/>
    <property type="match status" value="1"/>
</dbReference>
<dbReference type="HOGENOM" id="CLU_026481_0_1_4"/>
<keyword evidence="10 13" id="KW-0694">RNA-binding</keyword>
<dbReference type="PANTHER" id="PTHR43686">
    <property type="entry name" value="SULFURTRANSFERASE-RELATED"/>
    <property type="match status" value="1"/>
</dbReference>
<comment type="caution">
    <text evidence="16">The sequence shown here is derived from an EMBL/GenBank/DDBJ whole genome shotgun (WGS) entry which is preliminary data.</text>
</comment>
<dbReference type="CDD" id="cd24138">
    <property type="entry name" value="TtcA-like"/>
    <property type="match status" value="1"/>
</dbReference>
<feature type="short sequence motif" description="PP-loop motif" evidence="13">
    <location>
        <begin position="153"/>
        <end position="158"/>
    </location>
</feature>
<evidence type="ECO:0000259" key="15">
    <source>
        <dbReference type="Pfam" id="PF01171"/>
    </source>
</evidence>
<proteinExistence type="inferred from homology"/>
<evidence type="ECO:0000256" key="1">
    <source>
        <dbReference type="ARBA" id="ARBA00022485"/>
    </source>
</evidence>
<keyword evidence="9 13" id="KW-0460">Magnesium</keyword>
<comment type="cofactor">
    <cofactor evidence="13">
        <name>[4Fe-4S] cluster</name>
        <dbReference type="ChEBI" id="CHEBI:49883"/>
    </cofactor>
    <text evidence="13">Binds 1 [4Fe-4S] cluster per subunit. The cluster is chelated by three Cys residues, the fourth Fe has a free coordination site that may bind a sulfur atom transferred from the persulfide of IscS.</text>
</comment>
<evidence type="ECO:0000256" key="14">
    <source>
        <dbReference type="SAM" id="MobiDB-lite"/>
    </source>
</evidence>
<comment type="catalytic activity">
    <reaction evidence="13">
        <text>cytidine(32) in tRNA + S-sulfanyl-L-cysteinyl-[cysteine desulfurase] + AH2 + ATP = 2-thiocytidine(32) in tRNA + L-cysteinyl-[cysteine desulfurase] + A + AMP + diphosphate + H(+)</text>
        <dbReference type="Rhea" id="RHEA:57048"/>
        <dbReference type="Rhea" id="RHEA-COMP:10288"/>
        <dbReference type="Rhea" id="RHEA-COMP:12157"/>
        <dbReference type="Rhea" id="RHEA-COMP:12158"/>
        <dbReference type="Rhea" id="RHEA-COMP:14821"/>
        <dbReference type="ChEBI" id="CHEBI:13193"/>
        <dbReference type="ChEBI" id="CHEBI:15378"/>
        <dbReference type="ChEBI" id="CHEBI:17499"/>
        <dbReference type="ChEBI" id="CHEBI:29950"/>
        <dbReference type="ChEBI" id="CHEBI:30616"/>
        <dbReference type="ChEBI" id="CHEBI:33019"/>
        <dbReference type="ChEBI" id="CHEBI:61963"/>
        <dbReference type="ChEBI" id="CHEBI:82748"/>
        <dbReference type="ChEBI" id="CHEBI:141453"/>
        <dbReference type="ChEBI" id="CHEBI:456215"/>
    </reaction>
</comment>
<evidence type="ECO:0000313" key="17">
    <source>
        <dbReference type="Proteomes" id="UP000011021"/>
    </source>
</evidence>
<dbReference type="EC" id="2.8.1.-" evidence="13"/>
<feature type="region of interest" description="Disordered" evidence="14">
    <location>
        <begin position="1"/>
        <end position="125"/>
    </location>
</feature>
<dbReference type="GO" id="GO:0000287">
    <property type="term" value="F:magnesium ion binding"/>
    <property type="evidence" value="ECO:0007669"/>
    <property type="project" value="UniProtKB-UniRule"/>
</dbReference>
<dbReference type="STRING" id="887898.HMPREF0551_2321"/>
<feature type="compositionally biased region" description="Low complexity" evidence="14">
    <location>
        <begin position="77"/>
        <end position="100"/>
    </location>
</feature>
<dbReference type="Gene3D" id="3.40.50.620">
    <property type="entry name" value="HUPs"/>
    <property type="match status" value="1"/>
</dbReference>
<protein>
    <recommendedName>
        <fullName evidence="13">tRNA-cytidine(32) 2-sulfurtransferase</fullName>
        <ecNumber evidence="13">2.8.1.-</ecNumber>
    </recommendedName>
    <alternativeName>
        <fullName evidence="13">Two-thiocytidine biosynthesis protein A</fullName>
    </alternativeName>
    <alternativeName>
        <fullName evidence="13">tRNA 2-thiocytidine biosynthesis protein TtcA</fullName>
    </alternativeName>
</protein>
<keyword evidence="1 13" id="KW-0004">4Fe-4S</keyword>
<dbReference type="Pfam" id="PF01171">
    <property type="entry name" value="ATP_bind_3"/>
    <property type="match status" value="1"/>
</dbReference>
<dbReference type="InterPro" id="IPR011063">
    <property type="entry name" value="TilS/TtcA_N"/>
</dbReference>
<evidence type="ECO:0000256" key="11">
    <source>
        <dbReference type="ARBA" id="ARBA00023004"/>
    </source>
</evidence>
<keyword evidence="11 13" id="KW-0408">Iron</keyword>
<feature type="compositionally biased region" description="Low complexity" evidence="14">
    <location>
        <begin position="16"/>
        <end position="28"/>
    </location>
</feature>
<accession>E7S057</accession>
<feature type="domain" description="tRNA(Ile)-lysidine/2-thiocytidine synthase N-terminal" evidence="15">
    <location>
        <begin position="148"/>
        <end position="311"/>
    </location>
</feature>
<evidence type="ECO:0000256" key="5">
    <source>
        <dbReference type="ARBA" id="ARBA00022694"/>
    </source>
</evidence>
<comment type="subcellular location">
    <subcellularLocation>
        <location evidence="13">Cytoplasm</location>
    </subcellularLocation>
</comment>
<dbReference type="HAMAP" id="MF_01850">
    <property type="entry name" value="TtcA"/>
    <property type="match status" value="1"/>
</dbReference>
<name>E7S057_9BURK</name>
<keyword evidence="8 13" id="KW-0067">ATP-binding</keyword>
<dbReference type="eggNOG" id="COG0037">
    <property type="taxonomic scope" value="Bacteria"/>
</dbReference>
<dbReference type="GO" id="GO:0005524">
    <property type="term" value="F:ATP binding"/>
    <property type="evidence" value="ECO:0007669"/>
    <property type="project" value="UniProtKB-UniRule"/>
</dbReference>
<evidence type="ECO:0000256" key="13">
    <source>
        <dbReference type="HAMAP-Rule" id="MF_01850"/>
    </source>
</evidence>
<sequence>MFPVAPPSIADDHDAMQASPSQPAESASYADRPATQTIRIDEIRRPGTGRLPTHESPLDEKQAAWLGGLDTLHGDADAGAPSGSQGGSAPAAGRASAGHPAVPPAASRPALRDTRREDHENNKLSKRLYRLTGQAIADYDMIGPNDRVMVCLSGGKDSFAMLDILLGLQKRAPVPFSIVAVNLDQRQPGFPADVLPNYLQKLGVEYHIETEDTYSTVQRVIPDGKTKCSLCSRLRRGILYRVASELGATRIALGHHRDDILATFFLNLFYGGQLKTMPAKLVSDDGRHVVIRPLAYVEEKDLIRWAEVKNFPIIPCNLCGSQPNLKRAETKELLKSWEKRFPGRLETIFSSLGRVRPSHLMDRTLYDFNTLRTGDDAED</sequence>
<comment type="pathway">
    <text evidence="13">tRNA modification.</text>
</comment>
<evidence type="ECO:0000256" key="7">
    <source>
        <dbReference type="ARBA" id="ARBA00022741"/>
    </source>
</evidence>
<gene>
    <name evidence="13" type="primary">ttcA</name>
    <name evidence="16" type="ORF">HMPREF0551_2321</name>
</gene>
<dbReference type="EMBL" id="AEQP01000022">
    <property type="protein sequence ID" value="EFV94206.1"/>
    <property type="molecule type" value="Genomic_DNA"/>
</dbReference>
<dbReference type="GO" id="GO:0016783">
    <property type="term" value="F:sulfurtransferase activity"/>
    <property type="evidence" value="ECO:0007669"/>
    <property type="project" value="UniProtKB-UniRule"/>
</dbReference>
<evidence type="ECO:0000256" key="3">
    <source>
        <dbReference type="ARBA" id="ARBA00022555"/>
    </source>
</evidence>
<dbReference type="GO" id="GO:0051539">
    <property type="term" value="F:4 iron, 4 sulfur cluster binding"/>
    <property type="evidence" value="ECO:0007669"/>
    <property type="project" value="UniProtKB-UniRule"/>
</dbReference>
<feature type="compositionally biased region" description="Basic and acidic residues" evidence="14">
    <location>
        <begin position="110"/>
        <end position="123"/>
    </location>
</feature>
<organism evidence="16 17">
    <name type="scientific">Lautropia mirabilis ATCC 51599</name>
    <dbReference type="NCBI Taxonomy" id="887898"/>
    <lineage>
        <taxon>Bacteria</taxon>
        <taxon>Pseudomonadati</taxon>
        <taxon>Pseudomonadota</taxon>
        <taxon>Betaproteobacteria</taxon>
        <taxon>Burkholderiales</taxon>
        <taxon>Burkholderiaceae</taxon>
        <taxon>Lautropia</taxon>
    </lineage>
</organism>
<comment type="subunit">
    <text evidence="13">Homodimer.</text>
</comment>
<comment type="function">
    <text evidence="13">Catalyzes the ATP-dependent 2-thiolation of cytidine in position 32 of tRNA, to form 2-thiocytidine (s(2)C32). The sulfur atoms are provided by the cysteine/cysteine desulfurase (IscS) system.</text>
</comment>
<keyword evidence="3 13" id="KW-0820">tRNA-binding</keyword>
<evidence type="ECO:0000313" key="16">
    <source>
        <dbReference type="EMBL" id="EFV94206.1"/>
    </source>
</evidence>
<comment type="similarity">
    <text evidence="13">Belongs to the TtcA family.</text>
</comment>
<comment type="cofactor">
    <cofactor evidence="13">
        <name>Mg(2+)</name>
        <dbReference type="ChEBI" id="CHEBI:18420"/>
    </cofactor>
</comment>
<keyword evidence="12 13" id="KW-0411">Iron-sulfur</keyword>
<feature type="binding site" evidence="13">
    <location>
        <position position="319"/>
    </location>
    <ligand>
        <name>[4Fe-4S] cluster</name>
        <dbReference type="ChEBI" id="CHEBI:49883"/>
    </ligand>
</feature>
<evidence type="ECO:0000256" key="9">
    <source>
        <dbReference type="ARBA" id="ARBA00022842"/>
    </source>
</evidence>